<dbReference type="SMART" id="SM00248">
    <property type="entry name" value="ANK"/>
    <property type="match status" value="3"/>
</dbReference>
<evidence type="ECO:0000256" key="2">
    <source>
        <dbReference type="ARBA" id="ARBA00023043"/>
    </source>
</evidence>
<accession>A0A2V5IH62</accession>
<keyword evidence="5" id="KW-1185">Reference proteome</keyword>
<evidence type="ECO:0000313" key="5">
    <source>
        <dbReference type="Proteomes" id="UP000248817"/>
    </source>
</evidence>
<name>A0A2V5IH62_9EURO</name>
<keyword evidence="1" id="KW-0677">Repeat</keyword>
<organism evidence="4 5">
    <name type="scientific">Aspergillus indologenus CBS 114.80</name>
    <dbReference type="NCBI Taxonomy" id="1450541"/>
    <lineage>
        <taxon>Eukaryota</taxon>
        <taxon>Fungi</taxon>
        <taxon>Dikarya</taxon>
        <taxon>Ascomycota</taxon>
        <taxon>Pezizomycotina</taxon>
        <taxon>Eurotiomycetes</taxon>
        <taxon>Eurotiomycetidae</taxon>
        <taxon>Eurotiales</taxon>
        <taxon>Aspergillaceae</taxon>
        <taxon>Aspergillus</taxon>
        <taxon>Aspergillus subgen. Circumdati</taxon>
    </lineage>
</organism>
<dbReference type="PANTHER" id="PTHR24189">
    <property type="entry name" value="MYOTROPHIN"/>
    <property type="match status" value="1"/>
</dbReference>
<evidence type="ECO:0000256" key="3">
    <source>
        <dbReference type="PROSITE-ProRule" id="PRU00023"/>
    </source>
</evidence>
<dbReference type="InterPro" id="IPR036770">
    <property type="entry name" value="Ankyrin_rpt-contain_sf"/>
</dbReference>
<dbReference type="InterPro" id="IPR050745">
    <property type="entry name" value="Multifunctional_regulatory"/>
</dbReference>
<feature type="repeat" description="ANK" evidence="3">
    <location>
        <begin position="198"/>
        <end position="230"/>
    </location>
</feature>
<dbReference type="InterPro" id="IPR002110">
    <property type="entry name" value="Ankyrin_rpt"/>
</dbReference>
<dbReference type="Proteomes" id="UP000248817">
    <property type="component" value="Unassembled WGS sequence"/>
</dbReference>
<dbReference type="PROSITE" id="PS50088">
    <property type="entry name" value="ANK_REPEAT"/>
    <property type="match status" value="1"/>
</dbReference>
<dbReference type="PROSITE" id="PS50297">
    <property type="entry name" value="ANK_REP_REGION"/>
    <property type="match status" value="1"/>
</dbReference>
<protein>
    <submittedName>
        <fullName evidence="4">Ankyrin</fullName>
    </submittedName>
</protein>
<dbReference type="SUPFAM" id="SSF48403">
    <property type="entry name" value="Ankyrin repeat"/>
    <property type="match status" value="1"/>
</dbReference>
<dbReference type="EMBL" id="KZ825466">
    <property type="protein sequence ID" value="PYI36055.1"/>
    <property type="molecule type" value="Genomic_DNA"/>
</dbReference>
<sequence length="275" mass="29894">MIPDYGSFVQTFHSACRAGDLPKVQETLGCRRRLKIADLSEALEIATYRAHADIVDALFAAGSRVSKMAINCLPGNPNIQQDPRIIRQFLDHGLDPNGSYSNGIPILVHMRDPASARELLLRGADPNRADRRGVTPLTRAVDSEREPDASRIEMLLAHGAKLYPGLLYNAAAPRVPQGEFMTRLLLEKGLDPDAPSIDWGTPLHLAIYSGKPNIVKLLLDAGADPTGKSAHPEYSALSPLQIARSLPSSELRQAILDLLQSRGIDIDEDGEEGAK</sequence>
<dbReference type="PANTHER" id="PTHR24189:SF50">
    <property type="entry name" value="ANKYRIN REPEAT AND SOCS BOX PROTEIN 2"/>
    <property type="match status" value="1"/>
</dbReference>
<evidence type="ECO:0000313" key="4">
    <source>
        <dbReference type="EMBL" id="PYI36055.1"/>
    </source>
</evidence>
<proteinExistence type="predicted"/>
<keyword evidence="2 3" id="KW-0040">ANK repeat</keyword>
<dbReference type="Pfam" id="PF13637">
    <property type="entry name" value="Ank_4"/>
    <property type="match status" value="1"/>
</dbReference>
<dbReference type="AlphaFoldDB" id="A0A2V5IH62"/>
<reference evidence="4 5" key="1">
    <citation type="submission" date="2018-02" db="EMBL/GenBank/DDBJ databases">
        <title>The genomes of Aspergillus section Nigri reveals drivers in fungal speciation.</title>
        <authorList>
            <consortium name="DOE Joint Genome Institute"/>
            <person name="Vesth T.C."/>
            <person name="Nybo J."/>
            <person name="Theobald S."/>
            <person name="Brandl J."/>
            <person name="Frisvad J.C."/>
            <person name="Nielsen K.F."/>
            <person name="Lyhne E.K."/>
            <person name="Kogle M.E."/>
            <person name="Kuo A."/>
            <person name="Riley R."/>
            <person name="Clum A."/>
            <person name="Nolan M."/>
            <person name="Lipzen A."/>
            <person name="Salamov A."/>
            <person name="Henrissat B."/>
            <person name="Wiebenga A."/>
            <person name="De vries R.P."/>
            <person name="Grigoriev I.V."/>
            <person name="Mortensen U.H."/>
            <person name="Andersen M.R."/>
            <person name="Baker S.E."/>
        </authorList>
    </citation>
    <scope>NUCLEOTIDE SEQUENCE [LARGE SCALE GENOMIC DNA]</scope>
    <source>
        <strain evidence="4 5">CBS 114.80</strain>
    </source>
</reference>
<dbReference type="Gene3D" id="1.25.40.20">
    <property type="entry name" value="Ankyrin repeat-containing domain"/>
    <property type="match status" value="2"/>
</dbReference>
<evidence type="ECO:0000256" key="1">
    <source>
        <dbReference type="ARBA" id="ARBA00022737"/>
    </source>
</evidence>
<gene>
    <name evidence="4" type="ORF">BP00DRAFT_171956</name>
</gene>